<accession>A0A090EA10</accession>
<dbReference type="GO" id="GO:0003677">
    <property type="term" value="F:DNA binding"/>
    <property type="evidence" value="ECO:0007669"/>
    <property type="project" value="InterPro"/>
</dbReference>
<dbReference type="SUPFAM" id="SSF47413">
    <property type="entry name" value="lambda repressor-like DNA-binding domains"/>
    <property type="match status" value="1"/>
</dbReference>
<protein>
    <submittedName>
        <fullName evidence="1">Uncharacterized protein</fullName>
    </submittedName>
</protein>
<dbReference type="Gene3D" id="1.10.260.40">
    <property type="entry name" value="lambda repressor-like DNA-binding domains"/>
    <property type="match status" value="1"/>
</dbReference>
<keyword evidence="2" id="KW-1185">Reference proteome</keyword>
<dbReference type="InterPro" id="IPR010982">
    <property type="entry name" value="Lambda_DNA-bd_dom_sf"/>
</dbReference>
<sequence length="64" mass="7114">MDSGTFIAWQSHMRFTSAEAARQLGKSADTISRYRRFGVPESEALIVGLACTAIAMKLPPWKQK</sequence>
<name>A0A090EA10_MESPL</name>
<proteinExistence type="predicted"/>
<reference evidence="2" key="1">
    <citation type="submission" date="2014-08" db="EMBL/GenBank/DDBJ databases">
        <authorList>
            <person name="Moulin L."/>
        </authorList>
    </citation>
    <scope>NUCLEOTIDE SEQUENCE [LARGE SCALE GENOMIC DNA]</scope>
</reference>
<evidence type="ECO:0000313" key="2">
    <source>
        <dbReference type="Proteomes" id="UP000045285"/>
    </source>
</evidence>
<dbReference type="EMBL" id="CCMZ01000056">
    <property type="protein sequence ID" value="CDX26760.1"/>
    <property type="molecule type" value="Genomic_DNA"/>
</dbReference>
<dbReference type="AlphaFoldDB" id="A0A090EA10"/>
<evidence type="ECO:0000313" key="1">
    <source>
        <dbReference type="EMBL" id="CDX26760.1"/>
    </source>
</evidence>
<organism evidence="1 2">
    <name type="scientific">Mesorhizobium plurifarium</name>
    <dbReference type="NCBI Taxonomy" id="69974"/>
    <lineage>
        <taxon>Bacteria</taxon>
        <taxon>Pseudomonadati</taxon>
        <taxon>Pseudomonadota</taxon>
        <taxon>Alphaproteobacteria</taxon>
        <taxon>Hyphomicrobiales</taxon>
        <taxon>Phyllobacteriaceae</taxon>
        <taxon>Mesorhizobium</taxon>
    </lineage>
</organism>
<gene>
    <name evidence="1" type="ORF">MPL3356_60540</name>
</gene>
<dbReference type="Proteomes" id="UP000045285">
    <property type="component" value="Unassembled WGS sequence"/>
</dbReference>